<keyword evidence="3 13" id="KW-1003">Cell membrane</keyword>
<comment type="caution">
    <text evidence="16">The sequence shown here is derived from an EMBL/GenBank/DDBJ whole genome shotgun (WGS) entry which is preliminary data.</text>
</comment>
<evidence type="ECO:0000313" key="16">
    <source>
        <dbReference type="EMBL" id="GHO92437.1"/>
    </source>
</evidence>
<dbReference type="InterPro" id="IPR005864">
    <property type="entry name" value="ATP_synth_F0_bsu_bac"/>
</dbReference>
<evidence type="ECO:0000256" key="15">
    <source>
        <dbReference type="SAM" id="Coils"/>
    </source>
</evidence>
<comment type="function">
    <text evidence="13">Component of the F(0) channel, it forms part of the peripheral stalk, linking F(1) to F(0).</text>
</comment>
<keyword evidence="17" id="KW-1185">Reference proteome</keyword>
<keyword evidence="10 13" id="KW-0066">ATP synthesis</keyword>
<reference evidence="16" key="1">
    <citation type="submission" date="2020-10" db="EMBL/GenBank/DDBJ databases">
        <title>Taxonomic study of unclassified bacteria belonging to the class Ktedonobacteria.</title>
        <authorList>
            <person name="Yabe S."/>
            <person name="Wang C.M."/>
            <person name="Zheng Y."/>
            <person name="Sakai Y."/>
            <person name="Cavaletti L."/>
            <person name="Monciardini P."/>
            <person name="Donadio S."/>
        </authorList>
    </citation>
    <scope>NUCLEOTIDE SEQUENCE</scope>
    <source>
        <strain evidence="16">ID150040</strain>
    </source>
</reference>
<comment type="subunit">
    <text evidence="13">F-type ATPases have 2 components, F(1) - the catalytic core - and F(0) - the membrane proton channel. F(1) has five subunits: alpha(3), beta(3), gamma(1), delta(1), epsilon(1). F(0) has three main subunits: a(1), b(2) and c(10-14). The alpha and beta chains form an alternating ring which encloses part of the gamma chain. F(1) is attached to F(0) by a central stalk formed by the gamma and epsilon chains, while a peripheral stalk is formed by the delta and b chains.</text>
</comment>
<sequence>MQVAALTLILAEVGAEGGGALGGLGINAGFFIAQLISFGVVFVLLWKWGFPAITGILDKRQAIIREGIENAEQAKRDLADANARAEEILAEARRQSQETIERAAKNAQQEANRIIEEANARAEQITQQHIARIHQEANRARTELSREIVNISIGAAGKVISKSVDNRDNRRLVEEFVAASDKSRNN</sequence>
<dbReference type="Gene3D" id="6.10.250.1580">
    <property type="match status" value="1"/>
</dbReference>
<dbReference type="GO" id="GO:0046933">
    <property type="term" value="F:proton-transporting ATP synthase activity, rotational mechanism"/>
    <property type="evidence" value="ECO:0007669"/>
    <property type="project" value="UniProtKB-UniRule"/>
</dbReference>
<keyword evidence="9 13" id="KW-0472">Membrane</keyword>
<proteinExistence type="inferred from homology"/>
<evidence type="ECO:0000256" key="8">
    <source>
        <dbReference type="ARBA" id="ARBA00023065"/>
    </source>
</evidence>
<evidence type="ECO:0000256" key="6">
    <source>
        <dbReference type="ARBA" id="ARBA00022781"/>
    </source>
</evidence>
<evidence type="ECO:0000256" key="2">
    <source>
        <dbReference type="ARBA" id="ARBA00022448"/>
    </source>
</evidence>
<dbReference type="GO" id="GO:0012505">
    <property type="term" value="C:endomembrane system"/>
    <property type="evidence" value="ECO:0007669"/>
    <property type="project" value="UniProtKB-SubCell"/>
</dbReference>
<dbReference type="InterPro" id="IPR028987">
    <property type="entry name" value="ATP_synth_B-like_membr_sf"/>
</dbReference>
<dbReference type="PANTHER" id="PTHR33445">
    <property type="entry name" value="ATP SYNTHASE SUBUNIT B', CHLOROPLASTIC"/>
    <property type="match status" value="1"/>
</dbReference>
<evidence type="ECO:0000256" key="10">
    <source>
        <dbReference type="ARBA" id="ARBA00023310"/>
    </source>
</evidence>
<dbReference type="Proteomes" id="UP000597444">
    <property type="component" value="Unassembled WGS sequence"/>
</dbReference>
<dbReference type="AlphaFoldDB" id="A0A8J3N006"/>
<dbReference type="CDD" id="cd06503">
    <property type="entry name" value="ATP-synt_Fo_b"/>
    <property type="match status" value="1"/>
</dbReference>
<evidence type="ECO:0000256" key="4">
    <source>
        <dbReference type="ARBA" id="ARBA00022547"/>
    </source>
</evidence>
<name>A0A8J3N006_9CHLR</name>
<dbReference type="NCBIfam" id="TIGR01144">
    <property type="entry name" value="ATP_synt_b"/>
    <property type="match status" value="1"/>
</dbReference>
<keyword evidence="7 13" id="KW-1133">Transmembrane helix</keyword>
<comment type="subcellular location">
    <subcellularLocation>
        <location evidence="13">Cell membrane</location>
        <topology evidence="13">Single-pass membrane protein</topology>
    </subcellularLocation>
    <subcellularLocation>
        <location evidence="12">Endomembrane system</location>
        <topology evidence="12">Single-pass membrane protein</topology>
    </subcellularLocation>
</comment>
<keyword evidence="15" id="KW-0175">Coiled coil</keyword>
<evidence type="ECO:0000256" key="7">
    <source>
        <dbReference type="ARBA" id="ARBA00022989"/>
    </source>
</evidence>
<dbReference type="GO" id="GO:0045259">
    <property type="term" value="C:proton-transporting ATP synthase complex"/>
    <property type="evidence" value="ECO:0007669"/>
    <property type="project" value="UniProtKB-KW"/>
</dbReference>
<keyword evidence="4 13" id="KW-0138">CF(0)</keyword>
<evidence type="ECO:0000256" key="13">
    <source>
        <dbReference type="HAMAP-Rule" id="MF_01398"/>
    </source>
</evidence>
<evidence type="ECO:0000256" key="3">
    <source>
        <dbReference type="ARBA" id="ARBA00022475"/>
    </source>
</evidence>
<dbReference type="GO" id="GO:0005886">
    <property type="term" value="C:plasma membrane"/>
    <property type="evidence" value="ECO:0007669"/>
    <property type="project" value="UniProtKB-SubCell"/>
</dbReference>
<evidence type="ECO:0000313" key="17">
    <source>
        <dbReference type="Proteomes" id="UP000597444"/>
    </source>
</evidence>
<keyword evidence="5 13" id="KW-0812">Transmembrane</keyword>
<evidence type="ECO:0000256" key="14">
    <source>
        <dbReference type="RuleBase" id="RU003848"/>
    </source>
</evidence>
<evidence type="ECO:0000256" key="5">
    <source>
        <dbReference type="ARBA" id="ARBA00022692"/>
    </source>
</evidence>
<dbReference type="InterPro" id="IPR050059">
    <property type="entry name" value="ATP_synthase_B_chain"/>
</dbReference>
<dbReference type="PANTHER" id="PTHR33445:SF1">
    <property type="entry name" value="ATP SYNTHASE SUBUNIT B"/>
    <property type="match status" value="1"/>
</dbReference>
<dbReference type="HAMAP" id="MF_01398">
    <property type="entry name" value="ATP_synth_b_bprime"/>
    <property type="match status" value="1"/>
</dbReference>
<organism evidence="16 17">
    <name type="scientific">Reticulibacter mediterranei</name>
    <dbReference type="NCBI Taxonomy" id="2778369"/>
    <lineage>
        <taxon>Bacteria</taxon>
        <taxon>Bacillati</taxon>
        <taxon>Chloroflexota</taxon>
        <taxon>Ktedonobacteria</taxon>
        <taxon>Ktedonobacterales</taxon>
        <taxon>Reticulibacteraceae</taxon>
        <taxon>Reticulibacter</taxon>
    </lineage>
</organism>
<evidence type="ECO:0000256" key="12">
    <source>
        <dbReference type="ARBA" id="ARBA00037847"/>
    </source>
</evidence>
<dbReference type="EMBL" id="BNJK01000001">
    <property type="protein sequence ID" value="GHO92437.1"/>
    <property type="molecule type" value="Genomic_DNA"/>
</dbReference>
<dbReference type="Pfam" id="PF00430">
    <property type="entry name" value="ATP-synt_B"/>
    <property type="match status" value="1"/>
</dbReference>
<keyword evidence="8 13" id="KW-0406">Ion transport</keyword>
<dbReference type="InterPro" id="IPR002146">
    <property type="entry name" value="ATP_synth_b/b'su_bac/chlpt"/>
</dbReference>
<feature type="coiled-coil region" evidence="15">
    <location>
        <begin position="64"/>
        <end position="128"/>
    </location>
</feature>
<dbReference type="GO" id="GO:0046961">
    <property type="term" value="F:proton-transporting ATPase activity, rotational mechanism"/>
    <property type="evidence" value="ECO:0007669"/>
    <property type="project" value="TreeGrafter"/>
</dbReference>
<evidence type="ECO:0000256" key="1">
    <source>
        <dbReference type="ARBA" id="ARBA00005513"/>
    </source>
</evidence>
<keyword evidence="2 13" id="KW-0813">Transport</keyword>
<comment type="similarity">
    <text evidence="1 13 14">Belongs to the ATPase B chain family.</text>
</comment>
<gene>
    <name evidence="13 16" type="primary">atpF</name>
    <name evidence="16" type="ORF">KSF_024850</name>
</gene>
<evidence type="ECO:0000256" key="9">
    <source>
        <dbReference type="ARBA" id="ARBA00023136"/>
    </source>
</evidence>
<dbReference type="SUPFAM" id="SSF81573">
    <property type="entry name" value="F1F0 ATP synthase subunit B, membrane domain"/>
    <property type="match status" value="1"/>
</dbReference>
<protein>
    <recommendedName>
        <fullName evidence="13">ATP synthase subunit b</fullName>
    </recommendedName>
    <alternativeName>
        <fullName evidence="13">ATP synthase F(0) sector subunit b</fullName>
    </alternativeName>
    <alternativeName>
        <fullName evidence="13">ATPase subunit I</fullName>
    </alternativeName>
    <alternativeName>
        <fullName evidence="13">F-type ATPase subunit b</fullName>
        <shortName evidence="13">F-ATPase subunit b</shortName>
    </alternativeName>
</protein>
<feature type="transmembrane region" description="Helical" evidence="13">
    <location>
        <begin position="25"/>
        <end position="46"/>
    </location>
</feature>
<keyword evidence="6 13" id="KW-0375">Hydrogen ion transport</keyword>
<accession>A0A8J3N006</accession>
<dbReference type="RefSeq" id="WP_220203271.1">
    <property type="nucleotide sequence ID" value="NZ_BNJK01000001.1"/>
</dbReference>
<comment type="function">
    <text evidence="11 13">F(1)F(0) ATP synthase produces ATP from ADP in the presence of a proton or sodium gradient. F-type ATPases consist of two structural domains, F(1) containing the extramembraneous catalytic core and F(0) containing the membrane proton channel, linked together by a central stalk and a peripheral stalk. During catalysis, ATP synthesis in the catalytic domain of F(1) is coupled via a rotary mechanism of the central stalk subunits to proton translocation.</text>
</comment>
<evidence type="ECO:0000256" key="11">
    <source>
        <dbReference type="ARBA" id="ARBA00025198"/>
    </source>
</evidence>